<dbReference type="InterPro" id="IPR004358">
    <property type="entry name" value="Sig_transdc_His_kin-like_C"/>
</dbReference>
<dbReference type="NCBIfam" id="TIGR00229">
    <property type="entry name" value="sensory_box"/>
    <property type="match status" value="1"/>
</dbReference>
<dbReference type="CDD" id="cd17534">
    <property type="entry name" value="REC_DC-like"/>
    <property type="match status" value="1"/>
</dbReference>
<dbReference type="EMBL" id="AP018248">
    <property type="protein sequence ID" value="BAY97121.1"/>
    <property type="molecule type" value="Genomic_DNA"/>
</dbReference>
<evidence type="ECO:0000256" key="1">
    <source>
        <dbReference type="ARBA" id="ARBA00000085"/>
    </source>
</evidence>
<evidence type="ECO:0000256" key="6">
    <source>
        <dbReference type="ARBA" id="ARBA00023012"/>
    </source>
</evidence>
<evidence type="ECO:0000313" key="13">
    <source>
        <dbReference type="Proteomes" id="UP000218785"/>
    </source>
</evidence>
<dbReference type="SMART" id="SM00388">
    <property type="entry name" value="HisKA"/>
    <property type="match status" value="1"/>
</dbReference>
<evidence type="ECO:0000259" key="9">
    <source>
        <dbReference type="PROSITE" id="PS50109"/>
    </source>
</evidence>
<dbReference type="Proteomes" id="UP000218785">
    <property type="component" value="Chromosome"/>
</dbReference>
<evidence type="ECO:0000256" key="2">
    <source>
        <dbReference type="ARBA" id="ARBA00012438"/>
    </source>
</evidence>
<dbReference type="SMART" id="SM00091">
    <property type="entry name" value="PAS"/>
    <property type="match status" value="1"/>
</dbReference>
<keyword evidence="5 12" id="KW-0418">Kinase</keyword>
<dbReference type="SMART" id="SM00387">
    <property type="entry name" value="HATPase_c"/>
    <property type="match status" value="1"/>
</dbReference>
<dbReference type="GO" id="GO:0006355">
    <property type="term" value="P:regulation of DNA-templated transcription"/>
    <property type="evidence" value="ECO:0007669"/>
    <property type="project" value="InterPro"/>
</dbReference>
<dbReference type="Pfam" id="PF00512">
    <property type="entry name" value="HisKA"/>
    <property type="match status" value="1"/>
</dbReference>
<dbReference type="PROSITE" id="PS50110">
    <property type="entry name" value="RESPONSE_REGULATORY"/>
    <property type="match status" value="1"/>
</dbReference>
<dbReference type="Pfam" id="PF00989">
    <property type="entry name" value="PAS"/>
    <property type="match status" value="1"/>
</dbReference>
<keyword evidence="6" id="KW-0902">Two-component regulatory system</keyword>
<dbReference type="PANTHER" id="PTHR43547">
    <property type="entry name" value="TWO-COMPONENT HISTIDINE KINASE"/>
    <property type="match status" value="1"/>
</dbReference>
<evidence type="ECO:0000313" key="12">
    <source>
        <dbReference type="EMBL" id="BAY97121.1"/>
    </source>
</evidence>
<dbReference type="Pfam" id="PF00072">
    <property type="entry name" value="Response_reg"/>
    <property type="match status" value="1"/>
</dbReference>
<dbReference type="CDD" id="cd00075">
    <property type="entry name" value="HATPase"/>
    <property type="match status" value="1"/>
</dbReference>
<dbReference type="GO" id="GO:0000155">
    <property type="term" value="F:phosphorelay sensor kinase activity"/>
    <property type="evidence" value="ECO:0007669"/>
    <property type="project" value="InterPro"/>
</dbReference>
<dbReference type="Pfam" id="PF02518">
    <property type="entry name" value="HATPase_c"/>
    <property type="match status" value="1"/>
</dbReference>
<dbReference type="InterPro" id="IPR036097">
    <property type="entry name" value="HisK_dim/P_sf"/>
</dbReference>
<keyword evidence="3 8" id="KW-0597">Phosphoprotein</keyword>
<evidence type="ECO:0000259" key="10">
    <source>
        <dbReference type="PROSITE" id="PS50110"/>
    </source>
</evidence>
<dbReference type="InterPro" id="IPR003661">
    <property type="entry name" value="HisK_dim/P_dom"/>
</dbReference>
<dbReference type="RefSeq" id="WP_096574221.1">
    <property type="nucleotide sequence ID" value="NZ_CAWNJS010000001.1"/>
</dbReference>
<feature type="domain" description="Histidine kinase" evidence="9">
    <location>
        <begin position="279"/>
        <end position="497"/>
    </location>
</feature>
<keyword evidence="13" id="KW-1185">Reference proteome</keyword>
<dbReference type="CDD" id="cd00130">
    <property type="entry name" value="PAS"/>
    <property type="match status" value="1"/>
</dbReference>
<dbReference type="InterPro" id="IPR036890">
    <property type="entry name" value="HATPase_C_sf"/>
</dbReference>
<dbReference type="InterPro" id="IPR035965">
    <property type="entry name" value="PAS-like_dom_sf"/>
</dbReference>
<gene>
    <name evidence="12" type="ORF">NIES37_10580</name>
</gene>
<evidence type="ECO:0000256" key="7">
    <source>
        <dbReference type="ARBA" id="ARBA00055745"/>
    </source>
</evidence>
<dbReference type="InterPro" id="IPR000014">
    <property type="entry name" value="PAS"/>
</dbReference>
<dbReference type="PROSITE" id="PS50112">
    <property type="entry name" value="PAS"/>
    <property type="match status" value="1"/>
</dbReference>
<dbReference type="Gene3D" id="3.30.450.20">
    <property type="entry name" value="PAS domain"/>
    <property type="match status" value="1"/>
</dbReference>
<dbReference type="PANTHER" id="PTHR43547:SF2">
    <property type="entry name" value="HYBRID SIGNAL TRANSDUCTION HISTIDINE KINASE C"/>
    <property type="match status" value="1"/>
</dbReference>
<protein>
    <recommendedName>
        <fullName evidence="2">histidine kinase</fullName>
        <ecNumber evidence="2">2.7.13.3</ecNumber>
    </recommendedName>
</protein>
<feature type="domain" description="PAS" evidence="11">
    <location>
        <begin position="132"/>
        <end position="205"/>
    </location>
</feature>
<dbReference type="KEGG" id="ttq:NIES37_10580"/>
<dbReference type="SUPFAM" id="SSF47384">
    <property type="entry name" value="Homodimeric domain of signal transducing histidine kinase"/>
    <property type="match status" value="1"/>
</dbReference>
<keyword evidence="4" id="KW-0808">Transferase</keyword>
<accession>A0A1Z4MUM5</accession>
<dbReference type="Gene3D" id="3.40.50.2300">
    <property type="match status" value="1"/>
</dbReference>
<dbReference type="CDD" id="cd00082">
    <property type="entry name" value="HisKA"/>
    <property type="match status" value="1"/>
</dbReference>
<dbReference type="InterPro" id="IPR001789">
    <property type="entry name" value="Sig_transdc_resp-reg_receiver"/>
</dbReference>
<dbReference type="InterPro" id="IPR011006">
    <property type="entry name" value="CheY-like_superfamily"/>
</dbReference>
<dbReference type="Gene3D" id="3.30.565.10">
    <property type="entry name" value="Histidine kinase-like ATPase, C-terminal domain"/>
    <property type="match status" value="1"/>
</dbReference>
<dbReference type="AlphaFoldDB" id="A0A1Z4MUM5"/>
<dbReference type="SUPFAM" id="SSF55785">
    <property type="entry name" value="PYP-like sensor domain (PAS domain)"/>
    <property type="match status" value="1"/>
</dbReference>
<dbReference type="Gene3D" id="1.10.287.130">
    <property type="match status" value="1"/>
</dbReference>
<dbReference type="SUPFAM" id="SSF52172">
    <property type="entry name" value="CheY-like"/>
    <property type="match status" value="1"/>
</dbReference>
<dbReference type="FunFam" id="3.30.565.10:FF:000006">
    <property type="entry name" value="Sensor histidine kinase WalK"/>
    <property type="match status" value="1"/>
</dbReference>
<comment type="catalytic activity">
    <reaction evidence="1">
        <text>ATP + protein L-histidine = ADP + protein N-phospho-L-histidine.</text>
        <dbReference type="EC" id="2.7.13.3"/>
    </reaction>
</comment>
<name>A0A1Z4MUM5_9CYAN</name>
<dbReference type="SUPFAM" id="SSF55874">
    <property type="entry name" value="ATPase domain of HSP90 chaperone/DNA topoisomerase II/histidine kinase"/>
    <property type="match status" value="1"/>
</dbReference>
<proteinExistence type="predicted"/>
<organism evidence="12 13">
    <name type="scientific">Tolypothrix tenuis PCC 7101</name>
    <dbReference type="NCBI Taxonomy" id="231146"/>
    <lineage>
        <taxon>Bacteria</taxon>
        <taxon>Bacillati</taxon>
        <taxon>Cyanobacteriota</taxon>
        <taxon>Cyanophyceae</taxon>
        <taxon>Nostocales</taxon>
        <taxon>Tolypothrichaceae</taxon>
        <taxon>Tolypothrix</taxon>
    </lineage>
</organism>
<dbReference type="PRINTS" id="PR00344">
    <property type="entry name" value="BCTRLSENSOR"/>
</dbReference>
<dbReference type="InterPro" id="IPR005467">
    <property type="entry name" value="His_kinase_dom"/>
</dbReference>
<dbReference type="EC" id="2.7.13.3" evidence="2"/>
<evidence type="ECO:0000256" key="4">
    <source>
        <dbReference type="ARBA" id="ARBA00022679"/>
    </source>
</evidence>
<dbReference type="InterPro" id="IPR003594">
    <property type="entry name" value="HATPase_dom"/>
</dbReference>
<evidence type="ECO:0000256" key="8">
    <source>
        <dbReference type="PROSITE-ProRule" id="PRU00169"/>
    </source>
</evidence>
<comment type="function">
    <text evidence="7">Photoreceptor which exists in two forms that are reversibly interconvertible by light: the R form that absorbs maximally in the red region of the spectrum and the FR form that absorbs maximally in the far-red region.</text>
</comment>
<evidence type="ECO:0000259" key="11">
    <source>
        <dbReference type="PROSITE" id="PS50112"/>
    </source>
</evidence>
<dbReference type="InterPro" id="IPR013767">
    <property type="entry name" value="PAS_fold"/>
</dbReference>
<dbReference type="SMART" id="SM00448">
    <property type="entry name" value="REC"/>
    <property type="match status" value="1"/>
</dbReference>
<evidence type="ECO:0000256" key="5">
    <source>
        <dbReference type="ARBA" id="ARBA00022777"/>
    </source>
</evidence>
<reference evidence="12 13" key="1">
    <citation type="submission" date="2017-06" db="EMBL/GenBank/DDBJ databases">
        <title>Genome sequencing of cyanobaciteial culture collection at National Institute for Environmental Studies (NIES).</title>
        <authorList>
            <person name="Hirose Y."/>
            <person name="Shimura Y."/>
            <person name="Fujisawa T."/>
            <person name="Nakamura Y."/>
            <person name="Kawachi M."/>
        </authorList>
    </citation>
    <scope>NUCLEOTIDE SEQUENCE [LARGE SCALE GENOMIC DNA]</scope>
    <source>
        <strain evidence="12 13">NIES-37</strain>
    </source>
</reference>
<dbReference type="PROSITE" id="PS50109">
    <property type="entry name" value="HIS_KIN"/>
    <property type="match status" value="1"/>
</dbReference>
<feature type="modified residue" description="4-aspartylphosphate" evidence="8">
    <location>
        <position position="55"/>
    </location>
</feature>
<feature type="domain" description="Response regulatory" evidence="10">
    <location>
        <begin position="5"/>
        <end position="120"/>
    </location>
</feature>
<evidence type="ECO:0000256" key="3">
    <source>
        <dbReference type="ARBA" id="ARBA00022553"/>
    </source>
</evidence>
<sequence>MVNVRVLIVEDEVIVARTIASQLSQLGYIVTGTASSGNIAIAKALEIKPDIVLMDIILKGEMDGIAASSYIREQLDIPVIFLTAYGDANTLERAKITQPFGYIVKPFTIKDLQIAIEIALLKYQLECELRENRDQLATLLNSMSDAVIATDDRGIITFMNPASEKLTGWCKEEALGNDITKIFRLIDDVINTTIENSVTRALQEQKVVSSGDYISLIAKDGKKIPINDKASPLMRRPNQISGVVVVFWDLSAKRETELLKQALEKEQEVNRLKSLFISTVSHEFRNPLTVIQTAVELIDLKGANLPDAKRTTYVKRILTAVQTMKHLMDDVLFMGRAEAGKLLFNPVPINLYKFCQEIIEEFTIVEGSIHEFVFTCESQTTDAVMDERLLHYILGNILSNAVKYSPEGGRIQLHLQCDSLTGIATFEIQDQGIGIPEIDYSKLFESFYRASNVKLTQGNGLGLVIVKKSIEAHNGQISFTSQVGVGTKFTVNLPLNPIIFNE</sequence>